<keyword evidence="2 7" id="KW-0963">Cytoplasm</keyword>
<dbReference type="EMBL" id="REFI01000006">
    <property type="protein sequence ID" value="RMA78652.1"/>
    <property type="molecule type" value="Genomic_DNA"/>
</dbReference>
<dbReference type="InterPro" id="IPR022966">
    <property type="entry name" value="RNase_II/R_CS"/>
</dbReference>
<dbReference type="GO" id="GO:0008859">
    <property type="term" value="F:exoribonuclease II activity"/>
    <property type="evidence" value="ECO:0007669"/>
    <property type="project" value="UniProtKB-UniRule"/>
</dbReference>
<evidence type="ECO:0000256" key="7">
    <source>
        <dbReference type="HAMAP-Rule" id="MF_01895"/>
    </source>
</evidence>
<dbReference type="RefSeq" id="WP_211320123.1">
    <property type="nucleotide sequence ID" value="NZ_CP137846.1"/>
</dbReference>
<reference evidence="9 10" key="1">
    <citation type="submission" date="2018-10" db="EMBL/GenBank/DDBJ databases">
        <title>Genomic Encyclopedia of Archaeal and Bacterial Type Strains, Phase II (KMG-II): from individual species to whole genera.</title>
        <authorList>
            <person name="Goeker M."/>
        </authorList>
    </citation>
    <scope>NUCLEOTIDE SEQUENCE [LARGE SCALE GENOMIC DNA]</scope>
    <source>
        <strain evidence="9 10">ATCC 29870</strain>
    </source>
</reference>
<keyword evidence="4 7" id="KW-0378">Hydrolase</keyword>
<evidence type="ECO:0000256" key="6">
    <source>
        <dbReference type="ARBA" id="ARBA00022884"/>
    </source>
</evidence>
<keyword evidence="3 7" id="KW-0540">Nuclease</keyword>
<sequence>MNNFRDNKVKKNLKLQKDEVLNFISSNSKVNFIKLAKSLKIPHYLNKELTLIIKELIKDKKIEIDRNDFYQAINFLKQVEAEIAITSKRLGFIDFKNENGEELSAFIPPSLIKNALNKDLLKVDIFSYKGEEGQTLYKAIPLELKKHNQKYIIGKIQRFEHKVFFDPLNEKDKGNYFFVNKAFLKNLKNDDIIRVEVLEPNDAAILIKFDMLVSNLQDPLYPTKSVIASNGVETEFSEEVIEASKKLPKEVSGEEIKQRKNLINLLTVTIDGLDTKDFDDAISCYKLENGNFKLFIHIADVSYYVKENDLIDEEALRRGTSIYLLSKVVPMLPFELSNGICSLNPDVVRNCLTLELEIDKLGNNKDVKIYPSSIKSDYRLTYNEVNDYYDKKIDVPQEISTLLDTSLELSKIIRKRKLEEGYIDFEITETKVIMEGDKVVDIIARSEGISEKLIEDFMVRANETVAKMMEENKFPSIYRVHDAPADEKLGILQGILDFLKMQDLKVPYDKNPKSFSKVVENVKSRRFDEYVKMMLLRTQQKAKYTSDNIGHFGLASKSYSHFTSPIRRYPDLLLHRLIREFIFNKKFDKEKYDLYKEKIEKIAIQNSESENVAVSVERDIVDIKKSEFFTQFVGKTFNAQVTSIEKFGIFFNIEPYQVSTLARFENLGDNIVKINDFLAKGNKTEIKVGSFYNIKIDSVDLEKGKINALLA</sequence>
<dbReference type="PROSITE" id="PS50126">
    <property type="entry name" value="S1"/>
    <property type="match status" value="1"/>
</dbReference>
<dbReference type="AlphaFoldDB" id="A0A3M0AHE7"/>
<dbReference type="Proteomes" id="UP000267246">
    <property type="component" value="Unassembled WGS sequence"/>
</dbReference>
<dbReference type="GO" id="GO:0003723">
    <property type="term" value="F:RNA binding"/>
    <property type="evidence" value="ECO:0007669"/>
    <property type="project" value="UniProtKB-UniRule"/>
</dbReference>
<dbReference type="EC" id="3.1.13.1" evidence="7"/>
<dbReference type="NCBIfam" id="TIGR00358">
    <property type="entry name" value="3_prime_RNase"/>
    <property type="match status" value="1"/>
</dbReference>
<dbReference type="InterPro" id="IPR012340">
    <property type="entry name" value="NA-bd_OB-fold"/>
</dbReference>
<comment type="similarity">
    <text evidence="7">Belongs to the RNR ribonuclease family. RNase R subfamily.</text>
</comment>
<dbReference type="PANTHER" id="PTHR23355:SF9">
    <property type="entry name" value="DIS3-LIKE EXONUCLEASE 2"/>
    <property type="match status" value="1"/>
</dbReference>
<evidence type="ECO:0000256" key="3">
    <source>
        <dbReference type="ARBA" id="ARBA00022722"/>
    </source>
</evidence>
<dbReference type="GO" id="GO:0005829">
    <property type="term" value="C:cytosol"/>
    <property type="evidence" value="ECO:0007669"/>
    <property type="project" value="TreeGrafter"/>
</dbReference>
<evidence type="ECO:0000256" key="1">
    <source>
        <dbReference type="ARBA" id="ARBA00001849"/>
    </source>
</evidence>
<evidence type="ECO:0000259" key="8">
    <source>
        <dbReference type="PROSITE" id="PS50126"/>
    </source>
</evidence>
<accession>A0A3M0AHE7</accession>
<protein>
    <recommendedName>
        <fullName evidence="7">Ribonuclease R</fullName>
        <shortName evidence="7">RNase R</shortName>
        <ecNumber evidence="7">3.1.13.1</ecNumber>
    </recommendedName>
</protein>
<evidence type="ECO:0000313" key="9">
    <source>
        <dbReference type="EMBL" id="RMA78652.1"/>
    </source>
</evidence>
<feature type="domain" description="S1 motif" evidence="8">
    <location>
        <begin position="634"/>
        <end position="711"/>
    </location>
</feature>
<name>A0A3M0AHE7_9BACT</name>
<dbReference type="SMART" id="SM00955">
    <property type="entry name" value="RNB"/>
    <property type="match status" value="1"/>
</dbReference>
<evidence type="ECO:0000313" key="10">
    <source>
        <dbReference type="Proteomes" id="UP000267246"/>
    </source>
</evidence>
<dbReference type="Gene3D" id="2.40.50.140">
    <property type="entry name" value="Nucleic acid-binding proteins"/>
    <property type="match status" value="1"/>
</dbReference>
<dbReference type="PROSITE" id="PS01175">
    <property type="entry name" value="RIBONUCLEASE_II"/>
    <property type="match status" value="1"/>
</dbReference>
<dbReference type="HAMAP" id="MF_01895">
    <property type="entry name" value="RNase_R"/>
    <property type="match status" value="1"/>
</dbReference>
<dbReference type="NCBIfam" id="TIGR02063">
    <property type="entry name" value="RNase_R"/>
    <property type="match status" value="1"/>
</dbReference>
<dbReference type="InterPro" id="IPR050180">
    <property type="entry name" value="RNR_Ribonuclease"/>
</dbReference>
<keyword evidence="10" id="KW-1185">Reference proteome</keyword>
<keyword evidence="5 7" id="KW-0269">Exonuclease</keyword>
<dbReference type="SUPFAM" id="SSF50249">
    <property type="entry name" value="Nucleic acid-binding proteins"/>
    <property type="match status" value="2"/>
</dbReference>
<comment type="caution">
    <text evidence="9">The sequence shown here is derived from an EMBL/GenBank/DDBJ whole genome shotgun (WGS) entry which is preliminary data.</text>
</comment>
<dbReference type="Pfam" id="PF00773">
    <property type="entry name" value="RNB"/>
    <property type="match status" value="1"/>
</dbReference>
<comment type="function">
    <text evidence="7">3'-5' exoribonuclease that releases 5'-nucleoside monophosphates and is involved in maturation of structured RNAs.</text>
</comment>
<gene>
    <name evidence="7" type="primary">rnr</name>
    <name evidence="9" type="ORF">JN00_0294</name>
</gene>
<dbReference type="GO" id="GO:0006402">
    <property type="term" value="P:mRNA catabolic process"/>
    <property type="evidence" value="ECO:0007669"/>
    <property type="project" value="TreeGrafter"/>
</dbReference>
<evidence type="ECO:0000256" key="4">
    <source>
        <dbReference type="ARBA" id="ARBA00022801"/>
    </source>
</evidence>
<dbReference type="PANTHER" id="PTHR23355">
    <property type="entry name" value="RIBONUCLEASE"/>
    <property type="match status" value="1"/>
</dbReference>
<evidence type="ECO:0000256" key="5">
    <source>
        <dbReference type="ARBA" id="ARBA00022839"/>
    </source>
</evidence>
<dbReference type="InterPro" id="IPR001900">
    <property type="entry name" value="RNase_II/R"/>
</dbReference>
<comment type="catalytic activity">
    <reaction evidence="1 7">
        <text>Exonucleolytic cleavage in the 3'- to 5'-direction to yield nucleoside 5'-phosphates.</text>
        <dbReference type="EC" id="3.1.13.1"/>
    </reaction>
</comment>
<dbReference type="InterPro" id="IPR011805">
    <property type="entry name" value="RNase_R"/>
</dbReference>
<proteinExistence type="inferred from homology"/>
<comment type="subcellular location">
    <subcellularLocation>
        <location evidence="7">Cytoplasm</location>
    </subcellularLocation>
</comment>
<dbReference type="InterPro" id="IPR003029">
    <property type="entry name" value="S1_domain"/>
</dbReference>
<organism evidence="9 10">
    <name type="scientific">Metamycoplasma subdolum</name>
    <dbReference type="NCBI Taxonomy" id="92407"/>
    <lineage>
        <taxon>Bacteria</taxon>
        <taxon>Bacillati</taxon>
        <taxon>Mycoplasmatota</taxon>
        <taxon>Mycoplasmoidales</taxon>
        <taxon>Metamycoplasmataceae</taxon>
        <taxon>Metamycoplasma</taxon>
    </lineage>
</organism>
<evidence type="ECO:0000256" key="2">
    <source>
        <dbReference type="ARBA" id="ARBA00022490"/>
    </source>
</evidence>
<dbReference type="InterPro" id="IPR004476">
    <property type="entry name" value="RNase_II/RNase_R"/>
</dbReference>
<keyword evidence="6 7" id="KW-0694">RNA-binding</keyword>